<dbReference type="EMBL" id="ABCK01000013">
    <property type="protein sequence ID" value="EDM26872.1"/>
    <property type="molecule type" value="Genomic_DNA"/>
</dbReference>
<gene>
    <name evidence="1" type="ORF">LNTAR_06489</name>
</gene>
<dbReference type="STRING" id="313628.LNTAR_06489"/>
<dbReference type="Proteomes" id="UP000004947">
    <property type="component" value="Unassembled WGS sequence"/>
</dbReference>
<dbReference type="AlphaFoldDB" id="A6DNC4"/>
<evidence type="ECO:0000313" key="2">
    <source>
        <dbReference type="Proteomes" id="UP000004947"/>
    </source>
</evidence>
<sequence>MVFTLQKYDHADLSDYDTETTIDTTIYALEPDAQQFEEKPIIDLFDEKQLKCLMDFLEFCSKQNELDSKSALGNLEKLKRIYIESEKR</sequence>
<keyword evidence="2" id="KW-1185">Reference proteome</keyword>
<organism evidence="1 2">
    <name type="scientific">Lentisphaera araneosa HTCC2155</name>
    <dbReference type="NCBI Taxonomy" id="313628"/>
    <lineage>
        <taxon>Bacteria</taxon>
        <taxon>Pseudomonadati</taxon>
        <taxon>Lentisphaerota</taxon>
        <taxon>Lentisphaeria</taxon>
        <taxon>Lentisphaerales</taxon>
        <taxon>Lentisphaeraceae</taxon>
        <taxon>Lentisphaera</taxon>
    </lineage>
</organism>
<evidence type="ECO:0000313" key="1">
    <source>
        <dbReference type="EMBL" id="EDM26872.1"/>
    </source>
</evidence>
<reference evidence="1 2" key="1">
    <citation type="journal article" date="2010" name="J. Bacteriol.">
        <title>Genome sequence of Lentisphaera araneosa HTCC2155T, the type species of the order Lentisphaerales in the phylum Lentisphaerae.</title>
        <authorList>
            <person name="Thrash J.C."/>
            <person name="Cho J.C."/>
            <person name="Vergin K.L."/>
            <person name="Morris R.M."/>
            <person name="Giovannoni S.J."/>
        </authorList>
    </citation>
    <scope>NUCLEOTIDE SEQUENCE [LARGE SCALE GENOMIC DNA]</scope>
    <source>
        <strain evidence="1 2">HTCC2155</strain>
    </source>
</reference>
<protein>
    <submittedName>
        <fullName evidence="1">Uncharacterized protein</fullName>
    </submittedName>
</protein>
<accession>A6DNC4</accession>
<proteinExistence type="predicted"/>
<comment type="caution">
    <text evidence="1">The sequence shown here is derived from an EMBL/GenBank/DDBJ whole genome shotgun (WGS) entry which is preliminary data.</text>
</comment>
<name>A6DNC4_9BACT</name>